<evidence type="ECO:0000313" key="5">
    <source>
        <dbReference type="EMBL" id="CAA7404125.1"/>
    </source>
</evidence>
<dbReference type="GO" id="GO:0005794">
    <property type="term" value="C:Golgi apparatus"/>
    <property type="evidence" value="ECO:0007669"/>
    <property type="project" value="TreeGrafter"/>
</dbReference>
<feature type="transmembrane region" description="Helical" evidence="2">
    <location>
        <begin position="23"/>
        <end position="45"/>
    </location>
</feature>
<keyword evidence="2" id="KW-0812">Transmembrane</keyword>
<reference evidence="5" key="1">
    <citation type="submission" date="2020-02" db="EMBL/GenBank/DDBJ databases">
        <authorList>
            <person name="Scholz U."/>
            <person name="Mascher M."/>
            <person name="Fiebig A."/>
        </authorList>
    </citation>
    <scope>NUCLEOTIDE SEQUENCE</scope>
</reference>
<dbReference type="PANTHER" id="PTHR31469">
    <property type="entry name" value="OS07G0633600 PROTEIN"/>
    <property type="match status" value="1"/>
</dbReference>
<dbReference type="OrthoDB" id="2015179at2759"/>
<evidence type="ECO:0000259" key="3">
    <source>
        <dbReference type="Pfam" id="PF23269"/>
    </source>
</evidence>
<accession>A0A7I8L4B8</accession>
<dbReference type="Pfam" id="PF23272">
    <property type="entry name" value="DUF7075"/>
    <property type="match status" value="1"/>
</dbReference>
<keyword evidence="6" id="KW-1185">Reference proteome</keyword>
<evidence type="ECO:0000313" key="6">
    <source>
        <dbReference type="Proteomes" id="UP000663760"/>
    </source>
</evidence>
<dbReference type="Pfam" id="PF23269">
    <property type="entry name" value="DUF7074"/>
    <property type="match status" value="1"/>
</dbReference>
<dbReference type="Proteomes" id="UP000663760">
    <property type="component" value="Chromosome 10"/>
</dbReference>
<evidence type="ECO:0000256" key="1">
    <source>
        <dbReference type="SAM" id="MobiDB-lite"/>
    </source>
</evidence>
<dbReference type="AlphaFoldDB" id="A0A7I8L4B8"/>
<evidence type="ECO:0000256" key="2">
    <source>
        <dbReference type="SAM" id="Phobius"/>
    </source>
</evidence>
<keyword evidence="2" id="KW-0472">Membrane</keyword>
<feature type="domain" description="DUF7074" evidence="3">
    <location>
        <begin position="123"/>
        <end position="206"/>
    </location>
</feature>
<proteinExistence type="predicted"/>
<feature type="domain" description="DUF7075" evidence="4">
    <location>
        <begin position="249"/>
        <end position="549"/>
    </location>
</feature>
<organism evidence="5 6">
    <name type="scientific">Spirodela intermedia</name>
    <name type="common">Intermediate duckweed</name>
    <dbReference type="NCBI Taxonomy" id="51605"/>
    <lineage>
        <taxon>Eukaryota</taxon>
        <taxon>Viridiplantae</taxon>
        <taxon>Streptophyta</taxon>
        <taxon>Embryophyta</taxon>
        <taxon>Tracheophyta</taxon>
        <taxon>Spermatophyta</taxon>
        <taxon>Magnoliopsida</taxon>
        <taxon>Liliopsida</taxon>
        <taxon>Araceae</taxon>
        <taxon>Lemnoideae</taxon>
        <taxon>Spirodela</taxon>
    </lineage>
</organism>
<feature type="region of interest" description="Disordered" evidence="1">
    <location>
        <begin position="84"/>
        <end position="103"/>
    </location>
</feature>
<dbReference type="InterPro" id="IPR055503">
    <property type="entry name" value="DUF7075"/>
</dbReference>
<keyword evidence="2" id="KW-1133">Transmembrane helix</keyword>
<gene>
    <name evidence="5" type="ORF">SI8410_10014803</name>
</gene>
<protein>
    <submittedName>
        <fullName evidence="5">Uncharacterized protein</fullName>
    </submittedName>
</protein>
<evidence type="ECO:0000259" key="4">
    <source>
        <dbReference type="Pfam" id="PF23272"/>
    </source>
</evidence>
<name>A0A7I8L4B8_SPIIN</name>
<dbReference type="InterPro" id="IPR055502">
    <property type="entry name" value="DUF7074"/>
</dbReference>
<sequence length="564" mass="64061">MKEGYDGGAMAESPLGQHLVKMIGNVCFSFFALSVLIFTVIAVTYQPADPWFDSTKALVSRSFSQTLSNSTFQTDTSLLTTAEDQAAAAPSADPTPPPPSATLLAGPNASSALLCDGGEGDLPFNCSHPGVLDAIRRSHAKNFKSLIFISYESPVAGSSPDRCEVAWWFRNRREKSWRRYRDYRWFVLTPGENCTFKVTNVGKYRSGGKAGGQNRRSKVAGGAAPNSSPLLKVADADINDTIPVVRSESEFKKGRYLYYSRGGDYCKGMNHFLWSFLCGLGEAQFLNRTFVMDLSICLSSSTNPNKKDEGKDFRLYFDFEHLKESASIVEEGEFLRDWKKWDQPSSGGKKQRRQSIAVRKVATYKVTPMQLKKDQSTILWRQFPGPEPENYWYRVCEGRAANFVHRPWQAIWKSKRLMNVVSQIAGKMDWNYDAVHVVRGEKAMNKELWPNLDGDTSPDALVDKLTKVIQPRRNLYIATNEPFYHYFDKLRSHFTVHLLDDFKDLWGNQSEWYNETRELSDGRPPEFDEHMRVAVDTEVLYRAKTRVETFNNLTRDCKNGINSC</sequence>
<dbReference type="EMBL" id="LR746273">
    <property type="protein sequence ID" value="CAA7404125.1"/>
    <property type="molecule type" value="Genomic_DNA"/>
</dbReference>
<feature type="region of interest" description="Disordered" evidence="1">
    <location>
        <begin position="206"/>
        <end position="225"/>
    </location>
</feature>
<dbReference type="PANTHER" id="PTHR31469:SF4">
    <property type="entry name" value="O-FUCOSYLTRANSFERASE FAMILY PROTEIN"/>
    <property type="match status" value="1"/>
</dbReference>